<dbReference type="Proteomes" id="UP000030902">
    <property type="component" value="Chromosome"/>
</dbReference>
<evidence type="ECO:0000313" key="1">
    <source>
        <dbReference type="EMBL" id="AJA06545.1"/>
    </source>
</evidence>
<protein>
    <recommendedName>
        <fullName evidence="3">Protein CR006 P-loop domain-containing protein</fullName>
    </recommendedName>
</protein>
<keyword evidence="2" id="KW-1185">Reference proteome</keyword>
<evidence type="ECO:0000313" key="2">
    <source>
        <dbReference type="Proteomes" id="UP000030902"/>
    </source>
</evidence>
<proteinExistence type="predicted"/>
<dbReference type="SUPFAM" id="SSF52540">
    <property type="entry name" value="P-loop containing nucleoside triphosphate hydrolases"/>
    <property type="match status" value="1"/>
</dbReference>
<sequence length="732" mass="84540">MEKIKCDLVNCYGIQKLESEFTFSDTSVIAIYAKNGLMKTSFAKTFKKIQDKKQKEIRDEIFDIPGEAKITIDGKDISEEDVFVIKSFEASYQSGNLADLLVDESIKEKISDVIKLKSDLLKDLEKASGLKIKKVIQGVNVRELEPKIVKDFDLDGSILLGLELIQGRIGIDFSEIKYSDIFDNTTLGYIKKKGFQENIEEFCKTSNEIYERHGFLKKGIFSLSELKNVEKSLKDNGFFVNDNLVKLFGEEEIRTTEDFSDVVKGIEQEIKQSKAFTDIEKDLKTAKGGVLRRVIENNPDVVQYLKESKLKDLRRQLWLSYMKDNTTFSNLKDKWNSLRHEIGGIDPEKTRWGEALRIFEERFTVPYKMKIANGTSAIMGENIPQVEFVFTRDGRQQTISRGELEIKDTLSQGEKRSLYLLNIIFDIEKMKKDLAGTDKEVLLVVDDIADSFDYKNKYAIVEYLYEMANCKNFKLIILSHNFDFYRTITSRLGLPRYAHLHAELNNGEVILRKEFYQRNPIDHWKDNMTLAHVIALIPAVRNLIEYTKGKDDADYGELTKLLHNKEETSDITFQSLKDIYERHLGRSDFININTDTPIVDAIYTEAETITIEKSLLEYKIILAIAIRHRAEEYMKRKLKEYSGQISWGREGSESGSSQEFLDQLEAQKNQTRSLSDAFKQTKCSNDTVKVIDEVNIMTPENIHLNAFMYEPLVDMDINELINLYRRVKKISS</sequence>
<dbReference type="InterPro" id="IPR027417">
    <property type="entry name" value="P-loop_NTPase"/>
</dbReference>
<evidence type="ECO:0008006" key="3">
    <source>
        <dbReference type="Google" id="ProtNLM"/>
    </source>
</evidence>
<dbReference type="KEGG" id="sox:TM7x_02510"/>
<dbReference type="AlphaFoldDB" id="A0A6S4GQC0"/>
<dbReference type="EMBL" id="CP007496">
    <property type="protein sequence ID" value="AJA06545.1"/>
    <property type="molecule type" value="Genomic_DNA"/>
</dbReference>
<gene>
    <name evidence="1" type="ORF">TM7x_02510</name>
</gene>
<name>A0A6S4GQC0_9BACT</name>
<organism evidence="1 2">
    <name type="scientific">Candidatus Nanosynbacter lyticus</name>
    <dbReference type="NCBI Taxonomy" id="2093824"/>
    <lineage>
        <taxon>Bacteria</taxon>
        <taxon>Candidatus Saccharimonadota</taxon>
        <taxon>Candidatus Saccharimonadia</taxon>
        <taxon>Candidatus Nanosynbacterales</taxon>
        <taxon>Candidatus Nanosynbacteraceae</taxon>
        <taxon>Candidatus Nanosynbacter</taxon>
    </lineage>
</organism>
<dbReference type="RefSeq" id="WP_039327591.1">
    <property type="nucleotide sequence ID" value="NZ_CP007496.1"/>
</dbReference>
<reference evidence="1 2" key="1">
    <citation type="journal article" date="2015" name="Proc. Natl. Acad. Sci. U.S.A.">
        <title>Cultivation of a human-associated TM7 phylotype reveals a reduced genome and epibiotic parasitic lifestyle.</title>
        <authorList>
            <person name="He X."/>
            <person name="McLean J.S."/>
            <person name="Edlund A."/>
            <person name="Yooseph S."/>
            <person name="Hall A.P."/>
            <person name="Liu S.Y."/>
            <person name="Dorrestein P.C."/>
            <person name="Esquenazi E."/>
            <person name="Hunter R.C."/>
            <person name="Cheng G."/>
            <person name="Nelson K.E."/>
            <person name="Lux R."/>
            <person name="Shi W."/>
        </authorList>
    </citation>
    <scope>NUCLEOTIDE SEQUENCE [LARGE SCALE GENOMIC DNA]</scope>
    <source>
        <strain evidence="1 2">TM7x</strain>
    </source>
</reference>
<accession>A0A6S4GQC0</accession>